<feature type="domain" description="Cytochrome c" evidence="5">
    <location>
        <begin position="39"/>
        <end position="118"/>
    </location>
</feature>
<evidence type="ECO:0000256" key="2">
    <source>
        <dbReference type="ARBA" id="ARBA00022723"/>
    </source>
</evidence>
<dbReference type="Gene3D" id="2.140.10.20">
    <property type="entry name" value="C-terminal (heme d1) domain of cytochrome cd1-nitrite reductase"/>
    <property type="match status" value="1"/>
</dbReference>
<accession>K7RI63</accession>
<dbReference type="InterPro" id="IPR009056">
    <property type="entry name" value="Cyt_c-like_dom"/>
</dbReference>
<dbReference type="HOGENOM" id="CLU_025262_0_0_0"/>
<keyword evidence="1 4" id="KW-0349">Heme</keyword>
<dbReference type="AlphaFoldDB" id="K7RI63"/>
<dbReference type="Gene3D" id="1.10.760.10">
    <property type="entry name" value="Cytochrome c-like domain"/>
    <property type="match status" value="1"/>
</dbReference>
<dbReference type="KEGG" id="tos:Theos_1052"/>
<dbReference type="InterPro" id="IPR003143">
    <property type="entry name" value="Cyt_cd1_C_sf"/>
</dbReference>
<dbReference type="eggNOG" id="COG2010">
    <property type="taxonomic scope" value="Bacteria"/>
</dbReference>
<dbReference type="GO" id="GO:0009055">
    <property type="term" value="F:electron transfer activity"/>
    <property type="evidence" value="ECO:0007669"/>
    <property type="project" value="InterPro"/>
</dbReference>
<evidence type="ECO:0000313" key="6">
    <source>
        <dbReference type="EMBL" id="AFV76102.1"/>
    </source>
</evidence>
<evidence type="ECO:0000256" key="4">
    <source>
        <dbReference type="PROSITE-ProRule" id="PRU00433"/>
    </source>
</evidence>
<protein>
    <submittedName>
        <fullName evidence="6">Cytochrome c, mono-and diheme variants family</fullName>
    </submittedName>
</protein>
<dbReference type="GO" id="GO:0020037">
    <property type="term" value="F:heme binding"/>
    <property type="evidence" value="ECO:0007669"/>
    <property type="project" value="InterPro"/>
</dbReference>
<evidence type="ECO:0000256" key="1">
    <source>
        <dbReference type="ARBA" id="ARBA00022617"/>
    </source>
</evidence>
<proteinExistence type="predicted"/>
<evidence type="ECO:0000256" key="3">
    <source>
        <dbReference type="ARBA" id="ARBA00023004"/>
    </source>
</evidence>
<dbReference type="EMBL" id="CP003249">
    <property type="protein sequence ID" value="AFV76102.1"/>
    <property type="molecule type" value="Genomic_DNA"/>
</dbReference>
<evidence type="ECO:0000259" key="5">
    <source>
        <dbReference type="PROSITE" id="PS51007"/>
    </source>
</evidence>
<dbReference type="PATRIC" id="fig|751945.3.peg.1047"/>
<dbReference type="PROSITE" id="PS51007">
    <property type="entry name" value="CYTC"/>
    <property type="match status" value="1"/>
</dbReference>
<name>K7RI63_THEOS</name>
<keyword evidence="2 4" id="KW-0479">Metal-binding</keyword>
<evidence type="ECO:0000313" key="7">
    <source>
        <dbReference type="Proteomes" id="UP000000211"/>
    </source>
</evidence>
<organism evidence="6 7">
    <name type="scientific">Thermus oshimai JL-2</name>
    <dbReference type="NCBI Taxonomy" id="751945"/>
    <lineage>
        <taxon>Bacteria</taxon>
        <taxon>Thermotogati</taxon>
        <taxon>Deinococcota</taxon>
        <taxon>Deinococci</taxon>
        <taxon>Thermales</taxon>
        <taxon>Thermaceae</taxon>
        <taxon>Thermus</taxon>
    </lineage>
</organism>
<reference evidence="6 7" key="1">
    <citation type="journal article" date="2013" name="Genome Announc.">
        <title>Whole Genome Sequencing of Thermus oshimai JL-2 and Thermus thermophilus JL-18, Incomplete Denitrifiers from the United States Great Basin.</title>
        <authorList>
            <person name="Murugapiran S.K."/>
            <person name="Huntemann M."/>
            <person name="Wei C.L."/>
            <person name="Han J."/>
            <person name="Detter J.C."/>
            <person name="Han C.S."/>
            <person name="Erkkila T.H."/>
            <person name="Teshima H."/>
            <person name="Chen A."/>
            <person name="Kyrpides N."/>
            <person name="Mavrommatis K."/>
            <person name="Markowitz V."/>
            <person name="Szeto E."/>
            <person name="Ivanova N."/>
            <person name="Pagani I."/>
            <person name="Lam J."/>
            <person name="McDonald A.I."/>
            <person name="Dodsworth J.A."/>
            <person name="Pati A."/>
            <person name="Goodwin L."/>
            <person name="Peters L."/>
            <person name="Pitluck S."/>
            <person name="Woyke T."/>
            <person name="Hedlund B.P."/>
        </authorList>
    </citation>
    <scope>NUCLEOTIDE SEQUENCE</scope>
    <source>
        <strain evidence="6 7">JL-2</strain>
    </source>
</reference>
<dbReference type="Proteomes" id="UP000000211">
    <property type="component" value="Chromosome"/>
</dbReference>
<dbReference type="SUPFAM" id="SSF51004">
    <property type="entry name" value="C-terminal (heme d1) domain of cytochrome cd1-nitrite reductase"/>
    <property type="match status" value="1"/>
</dbReference>
<dbReference type="InterPro" id="IPR011048">
    <property type="entry name" value="Haem_d1_sf"/>
</dbReference>
<dbReference type="Pfam" id="PF13442">
    <property type="entry name" value="Cytochrome_CBB3"/>
    <property type="match status" value="1"/>
</dbReference>
<dbReference type="STRING" id="751945.Theos_1052"/>
<keyword evidence="7" id="KW-1185">Reference proteome</keyword>
<dbReference type="CDD" id="cd20779">
    <property type="entry name" value="8prop_hemeD1_NirS"/>
    <property type="match status" value="1"/>
</dbReference>
<gene>
    <name evidence="6" type="ORF">Theos_1052</name>
</gene>
<sequence>MSYWDIFILVLGGKAMRRLGLALGFLLLAGALAQGLSPGEKEQAAQIYFDRCAGCHGVLRKGATGPALDPKKMAERGLEYLKAVIFGGLPGGMPDWGRQGILSEKETELMARFLLEEPPAPPIPTYEEIRRTWKVYVPPEKRPTKPEHTRNWQNFFGQVLRDTGQVAIIDGDKKELVTIVPTGFATHILRSSATGRYFMAIGRDGKASLIDLWMNPPRVVAESKPCVDARSIESSKFKGYEDKYAVVGCYWPPTMVILDGLTLEPLKMVSTMSYTKGAGEFVQEARVAAIVASQFNPEWIVNLKESGQTWLVDYSKLNQKGRPLPITMIDTERFLHDGGWALKRYFIVAANAVNKLIVIDTKTREFVAEVEAGVRPHPGRGSNWTHPTYGPVWATGNIGSPEVTVVGVDPEKHPQHAWKVIKRIQLPYTGNLFIKTHPNSPWVIVDFPMSPSPEAAASLCAIDKRKLEVAKCWEVPGAQDLKARMVHPEFNKGGTEIWVSAWGSKDTPTFIVVYDALTLKEKARITGDWVRTPTGKFNVYNTAYDIY</sequence>
<dbReference type="Pfam" id="PF02239">
    <property type="entry name" value="Cytochrom_D1"/>
    <property type="match status" value="1"/>
</dbReference>
<dbReference type="InterPro" id="IPR036909">
    <property type="entry name" value="Cyt_c-like_dom_sf"/>
</dbReference>
<keyword evidence="3 4" id="KW-0408">Iron</keyword>
<dbReference type="SMR" id="K7RI63"/>
<dbReference type="SUPFAM" id="SSF46626">
    <property type="entry name" value="Cytochrome c"/>
    <property type="match status" value="1"/>
</dbReference>
<dbReference type="GO" id="GO:0046872">
    <property type="term" value="F:metal ion binding"/>
    <property type="evidence" value="ECO:0007669"/>
    <property type="project" value="UniProtKB-KW"/>
</dbReference>